<dbReference type="OrthoDB" id="21407at2157"/>
<feature type="binding site" evidence="8">
    <location>
        <begin position="61"/>
        <end position="66"/>
    </location>
    <ligand>
        <name>NAD(+)</name>
        <dbReference type="ChEBI" id="CHEBI:57540"/>
    </ligand>
</feature>
<dbReference type="PANTHER" id="PTHR43622:SF1">
    <property type="entry name" value="3-DEHYDROQUINATE SYNTHASE"/>
    <property type="match status" value="1"/>
</dbReference>
<evidence type="ECO:0000256" key="4">
    <source>
        <dbReference type="ARBA" id="ARBA00022833"/>
    </source>
</evidence>
<keyword evidence="6 8" id="KW-0456">Lyase</keyword>
<feature type="binding site" evidence="8">
    <location>
        <begin position="159"/>
        <end position="162"/>
    </location>
    <ligand>
        <name>NAD(+)</name>
        <dbReference type="ChEBI" id="CHEBI:57540"/>
    </ligand>
</feature>
<feature type="binding site" evidence="8">
    <location>
        <position position="141"/>
    </location>
    <ligand>
        <name>NAD(+)</name>
        <dbReference type="ChEBI" id="CHEBI:57540"/>
    </ligand>
</feature>
<dbReference type="HAMAP" id="MF_00110">
    <property type="entry name" value="DHQ_synthase"/>
    <property type="match status" value="1"/>
</dbReference>
<dbReference type="InterPro" id="IPR056179">
    <property type="entry name" value="DHQS_C"/>
</dbReference>
<dbReference type="InterPro" id="IPR050071">
    <property type="entry name" value="Dehydroquinate_synthase"/>
</dbReference>
<evidence type="ECO:0000256" key="8">
    <source>
        <dbReference type="HAMAP-Rule" id="MF_00110"/>
    </source>
</evidence>
<keyword evidence="5 8" id="KW-0520">NAD</keyword>
<name>A0A8F5BRQ8_SACSH</name>
<sequence>MRESLEDICCSKIRVIVGESSLSKLSEIRDSNTIVIYSKRVDVTDKINKYLPNAYFIPINDGESAKELSNVISIVEKLFERNLDRGDYVIAVGGGTVTDVAGFIASIYLRGLNLVNVPTTFLGMVDAAIGGKNGVNFNNIKNLIGTFYQPSMIISDLEFLETLPIEELKKGLAEVIKYGLTLDKELYDYLSLNKDRVINKDKQVLEEVIFRSTLDKLGIVKEDERETKGIRIVLNFGHTIGHAIEAGSSFNIPHGYAISVGMVCEAKIAEELGYAEEGVVEDVLWLLQLYGLPYDISQIDTPIDIRLALNAINMDKKHRKDVILMPFPTRIGSWKKVEVPLDTIKGFAEQCLKK</sequence>
<dbReference type="InterPro" id="IPR030960">
    <property type="entry name" value="DHQS/DOIS_N"/>
</dbReference>
<evidence type="ECO:0000259" key="11">
    <source>
        <dbReference type="Pfam" id="PF24621"/>
    </source>
</evidence>
<proteinExistence type="inferred from homology"/>
<keyword evidence="7 8" id="KW-0170">Cobalt</keyword>
<comment type="catalytic activity">
    <reaction evidence="8">
        <text>7-phospho-2-dehydro-3-deoxy-D-arabino-heptonate = 3-dehydroquinate + phosphate</text>
        <dbReference type="Rhea" id="RHEA:21968"/>
        <dbReference type="ChEBI" id="CHEBI:32364"/>
        <dbReference type="ChEBI" id="CHEBI:43474"/>
        <dbReference type="ChEBI" id="CHEBI:58394"/>
        <dbReference type="EC" id="4.2.3.4"/>
    </reaction>
</comment>
<reference evidence="12" key="1">
    <citation type="journal article" date="2021" name="Environ. Microbiol.">
        <title>New insights into the diversity and evolution of the archaeal mobilome from three complete genomes of Saccharolobus shibatae.</title>
        <authorList>
            <person name="Medvedeva S."/>
            <person name="Brandt D."/>
            <person name="Cvirkaite-Krupovic V."/>
            <person name="Liu Y."/>
            <person name="Severinov K."/>
            <person name="Ishino S."/>
            <person name="Ishino Y."/>
            <person name="Prangishvili D."/>
            <person name="Kalinowski J."/>
            <person name="Krupovic M."/>
        </authorList>
    </citation>
    <scope>NUCLEOTIDE SEQUENCE</scope>
    <source>
        <strain evidence="12">B12</strain>
    </source>
</reference>
<comment type="cofactor">
    <cofactor evidence="1 8">
        <name>NAD(+)</name>
        <dbReference type="ChEBI" id="CHEBI:57540"/>
    </cofactor>
</comment>
<evidence type="ECO:0000256" key="2">
    <source>
        <dbReference type="ARBA" id="ARBA00022723"/>
    </source>
</evidence>
<evidence type="ECO:0000256" key="1">
    <source>
        <dbReference type="ARBA" id="ARBA00001911"/>
    </source>
</evidence>
<dbReference type="CDD" id="cd08195">
    <property type="entry name" value="DHQS"/>
    <property type="match status" value="1"/>
</dbReference>
<feature type="domain" description="3-dehydroquinate synthase C-terminal" evidence="11">
    <location>
        <begin position="171"/>
        <end position="317"/>
    </location>
</feature>
<evidence type="ECO:0000256" key="9">
    <source>
        <dbReference type="NCBIfam" id="TIGR01357"/>
    </source>
</evidence>
<keyword evidence="8" id="KW-0963">Cytoplasm</keyword>
<comment type="subcellular location">
    <subcellularLocation>
        <location evidence="8">Cytoplasm</location>
    </subcellularLocation>
</comment>
<comment type="caution">
    <text evidence="8">Lacks conserved residue(s) required for the propagation of feature annotation.</text>
</comment>
<keyword evidence="8" id="KW-0057">Aromatic amino acid biosynthesis</keyword>
<feature type="binding site" evidence="8">
    <location>
        <position position="132"/>
    </location>
    <ligand>
        <name>NAD(+)</name>
        <dbReference type="ChEBI" id="CHEBI:57540"/>
    </ligand>
</feature>
<dbReference type="RefSeq" id="WP_218266565.1">
    <property type="nucleotide sequence ID" value="NZ_CP077717.1"/>
</dbReference>
<keyword evidence="2 8" id="KW-0479">Metal-binding</keyword>
<dbReference type="Proteomes" id="UP000694018">
    <property type="component" value="Chromosome"/>
</dbReference>
<dbReference type="EC" id="4.2.3.4" evidence="8 9"/>
<dbReference type="AlphaFoldDB" id="A0A8F5BRQ8"/>
<dbReference type="GO" id="GO:0005737">
    <property type="term" value="C:cytoplasm"/>
    <property type="evidence" value="ECO:0007669"/>
    <property type="project" value="UniProtKB-SubCell"/>
</dbReference>
<comment type="function">
    <text evidence="8">Catalyzes the conversion of 3-deoxy-D-arabino-heptulosonate 7-phosphate (DAHP) to dehydroquinate (DHQ).</text>
</comment>
<keyword evidence="4 8" id="KW-0862">Zinc</keyword>
<feature type="binding site" evidence="8">
    <location>
        <position position="254"/>
    </location>
    <ligand>
        <name>Zn(2+)</name>
        <dbReference type="ChEBI" id="CHEBI:29105"/>
    </ligand>
</feature>
<dbReference type="GeneID" id="65564608"/>
<keyword evidence="3 8" id="KW-0547">Nucleotide-binding</keyword>
<feature type="binding site" evidence="8">
    <location>
        <position position="174"/>
    </location>
    <ligand>
        <name>Zn(2+)</name>
        <dbReference type="ChEBI" id="CHEBI:29105"/>
    </ligand>
</feature>
<evidence type="ECO:0000256" key="6">
    <source>
        <dbReference type="ARBA" id="ARBA00023239"/>
    </source>
</evidence>
<dbReference type="GO" id="GO:0009423">
    <property type="term" value="P:chorismate biosynthetic process"/>
    <property type="evidence" value="ECO:0007669"/>
    <property type="project" value="UniProtKB-UniRule"/>
</dbReference>
<dbReference type="Pfam" id="PF01761">
    <property type="entry name" value="DHQ_synthase"/>
    <property type="match status" value="1"/>
</dbReference>
<dbReference type="GO" id="GO:0003856">
    <property type="term" value="F:3-dehydroquinate synthase activity"/>
    <property type="evidence" value="ECO:0007669"/>
    <property type="project" value="UniProtKB-UniRule"/>
</dbReference>
<evidence type="ECO:0000256" key="7">
    <source>
        <dbReference type="ARBA" id="ARBA00023285"/>
    </source>
</evidence>
<dbReference type="GO" id="GO:0046872">
    <property type="term" value="F:metal ion binding"/>
    <property type="evidence" value="ECO:0007669"/>
    <property type="project" value="UniProtKB-KW"/>
</dbReference>
<organism evidence="12 13">
    <name type="scientific">Saccharolobus shibatae (strain ATCC 51178 / DSM 5389 / JCM 8931 / NBRC 15437 / B12)</name>
    <name type="common">Sulfolobus shibatae</name>
    <dbReference type="NCBI Taxonomy" id="523848"/>
    <lineage>
        <taxon>Archaea</taxon>
        <taxon>Thermoproteota</taxon>
        <taxon>Thermoprotei</taxon>
        <taxon>Sulfolobales</taxon>
        <taxon>Sulfolobaceae</taxon>
        <taxon>Saccharolobus</taxon>
    </lineage>
</organism>
<comment type="pathway">
    <text evidence="8">Metabolic intermediate biosynthesis; chorismate biosynthesis; chorismate from D-erythrose 4-phosphate and phosphoenolpyruvate: step 2/7.</text>
</comment>
<evidence type="ECO:0000313" key="12">
    <source>
        <dbReference type="EMBL" id="QXJ30237.1"/>
    </source>
</evidence>
<dbReference type="EMBL" id="CP077717">
    <property type="protein sequence ID" value="QXJ30237.1"/>
    <property type="molecule type" value="Genomic_DNA"/>
</dbReference>
<comment type="similarity">
    <text evidence="8">Belongs to the sugar phosphate cyclases superfamily. Dehydroquinate synthase family.</text>
</comment>
<feature type="binding site" evidence="8">
    <location>
        <position position="238"/>
    </location>
    <ligand>
        <name>Zn(2+)</name>
        <dbReference type="ChEBI" id="CHEBI:29105"/>
    </ligand>
</feature>
<gene>
    <name evidence="8" type="primary">aroB</name>
    <name evidence="12" type="ORF">J5U23_03133</name>
</gene>
<dbReference type="InterPro" id="IPR016037">
    <property type="entry name" value="DHQ_synth_AroB"/>
</dbReference>
<dbReference type="InterPro" id="IPR030963">
    <property type="entry name" value="DHQ_synth_fam"/>
</dbReference>
<protein>
    <recommendedName>
        <fullName evidence="8 9">3-dehydroquinate synthase</fullName>
        <shortName evidence="8">DHQS</shortName>
        <ecNumber evidence="8 9">4.2.3.4</ecNumber>
    </recommendedName>
</protein>
<keyword evidence="8" id="KW-0028">Amino-acid biosynthesis</keyword>
<dbReference type="GO" id="GO:0008652">
    <property type="term" value="P:amino acid biosynthetic process"/>
    <property type="evidence" value="ECO:0007669"/>
    <property type="project" value="UniProtKB-KW"/>
</dbReference>
<feature type="binding site" evidence="8">
    <location>
        <begin position="119"/>
        <end position="120"/>
    </location>
    <ligand>
        <name>NAD(+)</name>
        <dbReference type="ChEBI" id="CHEBI:57540"/>
    </ligand>
</feature>
<dbReference type="GO" id="GO:0009073">
    <property type="term" value="P:aromatic amino acid family biosynthetic process"/>
    <property type="evidence" value="ECO:0007669"/>
    <property type="project" value="UniProtKB-KW"/>
</dbReference>
<dbReference type="PIRSF" id="PIRSF001455">
    <property type="entry name" value="DHQ_synth"/>
    <property type="match status" value="1"/>
</dbReference>
<dbReference type="KEGG" id="sshi:J5U23_03133"/>
<dbReference type="GO" id="GO:0000166">
    <property type="term" value="F:nucleotide binding"/>
    <property type="evidence" value="ECO:0007669"/>
    <property type="project" value="UniProtKB-KW"/>
</dbReference>
<evidence type="ECO:0000256" key="3">
    <source>
        <dbReference type="ARBA" id="ARBA00022741"/>
    </source>
</evidence>
<dbReference type="PANTHER" id="PTHR43622">
    <property type="entry name" value="3-DEHYDROQUINATE SYNTHASE"/>
    <property type="match status" value="1"/>
</dbReference>
<evidence type="ECO:0000313" key="13">
    <source>
        <dbReference type="Proteomes" id="UP000694018"/>
    </source>
</evidence>
<feature type="domain" description="3-dehydroquinate synthase N-terminal" evidence="10">
    <location>
        <begin position="58"/>
        <end position="169"/>
    </location>
</feature>
<dbReference type="NCBIfam" id="TIGR01357">
    <property type="entry name" value="aroB"/>
    <property type="match status" value="1"/>
</dbReference>
<evidence type="ECO:0000259" key="10">
    <source>
        <dbReference type="Pfam" id="PF01761"/>
    </source>
</evidence>
<accession>A0A8F5BRQ8</accession>
<comment type="cofactor">
    <cofactor evidence="8">
        <name>Co(2+)</name>
        <dbReference type="ChEBI" id="CHEBI:48828"/>
    </cofactor>
    <cofactor evidence="8">
        <name>Zn(2+)</name>
        <dbReference type="ChEBI" id="CHEBI:29105"/>
    </cofactor>
    <text evidence="8">Binds 1 divalent metal cation per subunit. Can use either Co(2+) or Zn(2+).</text>
</comment>
<evidence type="ECO:0000256" key="5">
    <source>
        <dbReference type="ARBA" id="ARBA00023027"/>
    </source>
</evidence>
<dbReference type="Pfam" id="PF24621">
    <property type="entry name" value="DHQS_C"/>
    <property type="match status" value="1"/>
</dbReference>
<dbReference type="UniPathway" id="UPA00053">
    <property type="reaction ID" value="UER00085"/>
</dbReference>